<dbReference type="SUPFAM" id="SSF53167">
    <property type="entry name" value="Purine and uridine phosphorylases"/>
    <property type="match status" value="1"/>
</dbReference>
<reference evidence="2" key="1">
    <citation type="submission" date="2018-05" db="EMBL/GenBank/DDBJ databases">
        <authorList>
            <person name="Lanie J.A."/>
            <person name="Ng W.-L."/>
            <person name="Kazmierczak K.M."/>
            <person name="Andrzejewski T.M."/>
            <person name="Davidsen T.M."/>
            <person name="Wayne K.J."/>
            <person name="Tettelin H."/>
            <person name="Glass J.I."/>
            <person name="Rusch D."/>
            <person name="Podicherti R."/>
            <person name="Tsui H.-C.T."/>
            <person name="Winkler M.E."/>
        </authorList>
    </citation>
    <scope>NUCLEOTIDE SEQUENCE</scope>
</reference>
<dbReference type="InterPro" id="IPR035994">
    <property type="entry name" value="Nucleoside_phosphorylase_sf"/>
</dbReference>
<dbReference type="GO" id="GO:0005829">
    <property type="term" value="C:cytosol"/>
    <property type="evidence" value="ECO:0007669"/>
    <property type="project" value="TreeGrafter"/>
</dbReference>
<dbReference type="PANTHER" id="PTHR46832">
    <property type="entry name" value="5'-METHYLTHIOADENOSINE/S-ADENOSYLHOMOCYSTEINE NUCLEOSIDASE"/>
    <property type="match status" value="1"/>
</dbReference>
<evidence type="ECO:0000313" key="2">
    <source>
        <dbReference type="EMBL" id="SVB71029.1"/>
    </source>
</evidence>
<dbReference type="GO" id="GO:0019284">
    <property type="term" value="P:L-methionine salvage from S-adenosylmethionine"/>
    <property type="evidence" value="ECO:0007669"/>
    <property type="project" value="TreeGrafter"/>
</dbReference>
<protein>
    <recommendedName>
        <fullName evidence="1">Nucleoside phosphorylase domain-containing protein</fullName>
    </recommendedName>
</protein>
<name>A0A382G7Z9_9ZZZZ</name>
<dbReference type="GO" id="GO:0008930">
    <property type="term" value="F:methylthioadenosine nucleosidase activity"/>
    <property type="evidence" value="ECO:0007669"/>
    <property type="project" value="TreeGrafter"/>
</dbReference>
<dbReference type="Gene3D" id="3.40.50.1580">
    <property type="entry name" value="Nucleoside phosphorylase domain"/>
    <property type="match status" value="1"/>
</dbReference>
<dbReference type="InterPro" id="IPR000845">
    <property type="entry name" value="Nucleoside_phosphorylase_d"/>
</dbReference>
<dbReference type="AlphaFoldDB" id="A0A382G7Z9"/>
<sequence>MDRLVFVLGALREEINLIRGQMTVDEQFKVGRADAWSGNWEGVRIILVRTGIGKDYALSALEKVLNRANPSLILSIGYAGGLDPKLKVGDVILADHVLKINKAFANVGSYPIDLKQLELLQGLTYPKKIVVHRGKLITIDQVVNNSAVKQ</sequence>
<organism evidence="2">
    <name type="scientific">marine metagenome</name>
    <dbReference type="NCBI Taxonomy" id="408172"/>
    <lineage>
        <taxon>unclassified sequences</taxon>
        <taxon>metagenomes</taxon>
        <taxon>ecological metagenomes</taxon>
    </lineage>
</organism>
<feature type="domain" description="Nucleoside phosphorylase" evidence="1">
    <location>
        <begin position="7"/>
        <end position="146"/>
    </location>
</feature>
<feature type="non-terminal residue" evidence="2">
    <location>
        <position position="150"/>
    </location>
</feature>
<dbReference type="EMBL" id="UINC01053924">
    <property type="protein sequence ID" value="SVB71029.1"/>
    <property type="molecule type" value="Genomic_DNA"/>
</dbReference>
<evidence type="ECO:0000259" key="1">
    <source>
        <dbReference type="Pfam" id="PF01048"/>
    </source>
</evidence>
<dbReference type="GO" id="GO:0008782">
    <property type="term" value="F:adenosylhomocysteine nucleosidase activity"/>
    <property type="evidence" value="ECO:0007669"/>
    <property type="project" value="TreeGrafter"/>
</dbReference>
<dbReference type="PANTHER" id="PTHR46832:SF1">
    <property type="entry name" value="5'-METHYLTHIOADENOSINE_S-ADENOSYLHOMOCYSTEINE NUCLEOSIDASE"/>
    <property type="match status" value="1"/>
</dbReference>
<dbReference type="Pfam" id="PF01048">
    <property type="entry name" value="PNP_UDP_1"/>
    <property type="match status" value="1"/>
</dbReference>
<dbReference type="GO" id="GO:0009116">
    <property type="term" value="P:nucleoside metabolic process"/>
    <property type="evidence" value="ECO:0007669"/>
    <property type="project" value="InterPro"/>
</dbReference>
<accession>A0A382G7Z9</accession>
<gene>
    <name evidence="2" type="ORF">METZ01_LOCUS223883</name>
</gene>
<proteinExistence type="predicted"/>